<dbReference type="AlphaFoldDB" id="A0A433Q2B5"/>
<name>A0A433Q2B5_9FUNG</name>
<evidence type="ECO:0000256" key="1">
    <source>
        <dbReference type="SAM" id="Coils"/>
    </source>
</evidence>
<keyword evidence="2" id="KW-0472">Membrane</keyword>
<dbReference type="EMBL" id="RBNJ01018125">
    <property type="protein sequence ID" value="RUS23898.1"/>
    <property type="molecule type" value="Genomic_DNA"/>
</dbReference>
<keyword evidence="1" id="KW-0175">Coiled coil</keyword>
<evidence type="ECO:0000256" key="2">
    <source>
        <dbReference type="SAM" id="Phobius"/>
    </source>
</evidence>
<evidence type="ECO:0000313" key="4">
    <source>
        <dbReference type="Proteomes" id="UP000274822"/>
    </source>
</evidence>
<comment type="caution">
    <text evidence="3">The sequence shown here is derived from an EMBL/GenBank/DDBJ whole genome shotgun (WGS) entry which is preliminary data.</text>
</comment>
<feature type="transmembrane region" description="Helical" evidence="2">
    <location>
        <begin position="24"/>
        <end position="48"/>
    </location>
</feature>
<protein>
    <submittedName>
        <fullName evidence="3">Uncharacterized protein</fullName>
    </submittedName>
</protein>
<reference evidence="3 4" key="1">
    <citation type="journal article" date="2018" name="New Phytol.">
        <title>Phylogenomics of Endogonaceae and evolution of mycorrhizas within Mucoromycota.</title>
        <authorList>
            <person name="Chang Y."/>
            <person name="Desiro A."/>
            <person name="Na H."/>
            <person name="Sandor L."/>
            <person name="Lipzen A."/>
            <person name="Clum A."/>
            <person name="Barry K."/>
            <person name="Grigoriev I.V."/>
            <person name="Martin F.M."/>
            <person name="Stajich J.E."/>
            <person name="Smith M.E."/>
            <person name="Bonito G."/>
            <person name="Spatafora J.W."/>
        </authorList>
    </citation>
    <scope>NUCLEOTIDE SEQUENCE [LARGE SCALE GENOMIC DNA]</scope>
    <source>
        <strain evidence="3 4">AD002</strain>
    </source>
</reference>
<accession>A0A433Q2B5</accession>
<gene>
    <name evidence="3" type="ORF">BC938DRAFT_474444</name>
</gene>
<sequence>MTHVSHHWADKASRKIMLIKGFQMALQAIIITTIFIPILVFMILPIAFRIQIPSINLSVAPILCHLPFAQTFITICSRPSISFPNVGTLAEIQLSVIKDSEIALSTHSIVLLDLRSAMRDVSTQIKHSDLTDKSKREFKVSLQLLIDATNKAAQNMEVLESRTKVTLGYFISYNRMMRDALHAIDRGHGRRQIEDALKSLDEAYHQVISGVERDMRKLEIQARVVSTYYMQMDEYLSRAYDTYVEEDKQQRAGNKRILAKAWRSFGADHIQRDLFDNNMNILNQFESERKTYQKQVDRMLNGVRSYINELTILRNEARDTLMEQHNIDSHIEKINRAIDELERKYNSKPVEELE</sequence>
<dbReference type="Proteomes" id="UP000274822">
    <property type="component" value="Unassembled WGS sequence"/>
</dbReference>
<keyword evidence="2" id="KW-1133">Transmembrane helix</keyword>
<feature type="coiled-coil region" evidence="1">
    <location>
        <begin position="282"/>
        <end position="344"/>
    </location>
</feature>
<proteinExistence type="predicted"/>
<organism evidence="3 4">
    <name type="scientific">Jimgerdemannia flammicorona</name>
    <dbReference type="NCBI Taxonomy" id="994334"/>
    <lineage>
        <taxon>Eukaryota</taxon>
        <taxon>Fungi</taxon>
        <taxon>Fungi incertae sedis</taxon>
        <taxon>Mucoromycota</taxon>
        <taxon>Mucoromycotina</taxon>
        <taxon>Endogonomycetes</taxon>
        <taxon>Endogonales</taxon>
        <taxon>Endogonaceae</taxon>
        <taxon>Jimgerdemannia</taxon>
    </lineage>
</organism>
<keyword evidence="2" id="KW-0812">Transmembrane</keyword>
<evidence type="ECO:0000313" key="3">
    <source>
        <dbReference type="EMBL" id="RUS23898.1"/>
    </source>
</evidence>
<keyword evidence="4" id="KW-1185">Reference proteome</keyword>